<keyword evidence="2" id="KW-1185">Reference proteome</keyword>
<evidence type="ECO:0008006" key="3">
    <source>
        <dbReference type="Google" id="ProtNLM"/>
    </source>
</evidence>
<dbReference type="InterPro" id="IPR052709">
    <property type="entry name" value="Transposase-MT_Hybrid"/>
</dbReference>
<dbReference type="InterPro" id="IPR036397">
    <property type="entry name" value="RNaseH_sf"/>
</dbReference>
<name>A0A2J7QZC7_9NEOP</name>
<proteinExistence type="predicted"/>
<dbReference type="Proteomes" id="UP000235965">
    <property type="component" value="Unassembled WGS sequence"/>
</dbReference>
<dbReference type="PANTHER" id="PTHR46060">
    <property type="entry name" value="MARINER MOS1 TRANSPOSASE-LIKE PROTEIN"/>
    <property type="match status" value="1"/>
</dbReference>
<evidence type="ECO:0000313" key="2">
    <source>
        <dbReference type="Proteomes" id="UP000235965"/>
    </source>
</evidence>
<dbReference type="STRING" id="105785.A0A2J7QZC7"/>
<sequence length="250" mass="28760">MVLLDRLVTVEVPDRLQIRHGSAYKINQNRLGVHKVCARWVPKQFTDVVLLHDNSRPRTAAHTAETLRKLKFDITAHPPYSPDLSPSDGHFLGPLKGTLRGRRFTSGQGVEEAVHACLASQPTTPLPRTQGSLCNLSQIYPIHTIPSYFSKIHFNIVHPPTRWSPQWSLYVWLSHQYPVCISLVHIRATCPAHFILHDLVILIILGKEYKVVRDQVSHPYRATSKIIVIYILIVMFLDSRREDKRFWTER</sequence>
<dbReference type="EMBL" id="NEVH01009070">
    <property type="protein sequence ID" value="PNF33937.1"/>
    <property type="molecule type" value="Genomic_DNA"/>
</dbReference>
<dbReference type="PANTHER" id="PTHR46060:SF1">
    <property type="entry name" value="MARINER MOS1 TRANSPOSASE-LIKE PROTEIN"/>
    <property type="match status" value="1"/>
</dbReference>
<gene>
    <name evidence="1" type="ORF">B7P43_G06018</name>
</gene>
<dbReference type="GO" id="GO:0003676">
    <property type="term" value="F:nucleic acid binding"/>
    <property type="evidence" value="ECO:0007669"/>
    <property type="project" value="InterPro"/>
</dbReference>
<comment type="caution">
    <text evidence="1">The sequence shown here is derived from an EMBL/GenBank/DDBJ whole genome shotgun (WGS) entry which is preliminary data.</text>
</comment>
<accession>A0A2J7QZC7</accession>
<evidence type="ECO:0000313" key="1">
    <source>
        <dbReference type="EMBL" id="PNF33937.1"/>
    </source>
</evidence>
<dbReference type="AlphaFoldDB" id="A0A2J7QZC7"/>
<reference evidence="1 2" key="1">
    <citation type="submission" date="2017-12" db="EMBL/GenBank/DDBJ databases">
        <title>Hemimetabolous genomes reveal molecular basis of termite eusociality.</title>
        <authorList>
            <person name="Harrison M.C."/>
            <person name="Jongepier E."/>
            <person name="Robertson H.M."/>
            <person name="Arning N."/>
            <person name="Bitard-Feildel T."/>
            <person name="Chao H."/>
            <person name="Childers C.P."/>
            <person name="Dinh H."/>
            <person name="Doddapaneni H."/>
            <person name="Dugan S."/>
            <person name="Gowin J."/>
            <person name="Greiner C."/>
            <person name="Han Y."/>
            <person name="Hu H."/>
            <person name="Hughes D.S.T."/>
            <person name="Huylmans A.-K."/>
            <person name="Kemena C."/>
            <person name="Kremer L.P.M."/>
            <person name="Lee S.L."/>
            <person name="Lopez-Ezquerra A."/>
            <person name="Mallet L."/>
            <person name="Monroy-Kuhn J.M."/>
            <person name="Moser A."/>
            <person name="Murali S.C."/>
            <person name="Muzny D.M."/>
            <person name="Otani S."/>
            <person name="Piulachs M.-D."/>
            <person name="Poelchau M."/>
            <person name="Qu J."/>
            <person name="Schaub F."/>
            <person name="Wada-Katsumata A."/>
            <person name="Worley K.C."/>
            <person name="Xie Q."/>
            <person name="Ylla G."/>
            <person name="Poulsen M."/>
            <person name="Gibbs R.A."/>
            <person name="Schal C."/>
            <person name="Richards S."/>
            <person name="Belles X."/>
            <person name="Korb J."/>
            <person name="Bornberg-Bauer E."/>
        </authorList>
    </citation>
    <scope>NUCLEOTIDE SEQUENCE [LARGE SCALE GENOMIC DNA]</scope>
    <source>
        <tissue evidence="1">Whole body</tissue>
    </source>
</reference>
<dbReference type="InParanoid" id="A0A2J7QZC7"/>
<organism evidence="1 2">
    <name type="scientific">Cryptotermes secundus</name>
    <dbReference type="NCBI Taxonomy" id="105785"/>
    <lineage>
        <taxon>Eukaryota</taxon>
        <taxon>Metazoa</taxon>
        <taxon>Ecdysozoa</taxon>
        <taxon>Arthropoda</taxon>
        <taxon>Hexapoda</taxon>
        <taxon>Insecta</taxon>
        <taxon>Pterygota</taxon>
        <taxon>Neoptera</taxon>
        <taxon>Polyneoptera</taxon>
        <taxon>Dictyoptera</taxon>
        <taxon>Blattodea</taxon>
        <taxon>Blattoidea</taxon>
        <taxon>Termitoidae</taxon>
        <taxon>Kalotermitidae</taxon>
        <taxon>Cryptotermitinae</taxon>
        <taxon>Cryptotermes</taxon>
    </lineage>
</organism>
<dbReference type="Gene3D" id="3.30.420.10">
    <property type="entry name" value="Ribonuclease H-like superfamily/Ribonuclease H"/>
    <property type="match status" value="1"/>
</dbReference>
<protein>
    <recommendedName>
        <fullName evidence="3">Histone-lysine N-methyltransferase SETMAR</fullName>
    </recommendedName>
</protein>